<dbReference type="NCBIfam" id="TIGR00377">
    <property type="entry name" value="ant_ant_sig"/>
    <property type="match status" value="1"/>
</dbReference>
<dbReference type="InterPro" id="IPR058548">
    <property type="entry name" value="MlaB-like_STAS"/>
</dbReference>
<protein>
    <recommendedName>
        <fullName evidence="2">Anti-sigma factor antagonist</fullName>
    </recommendedName>
</protein>
<evidence type="ECO:0000256" key="3">
    <source>
        <dbReference type="SAM" id="MobiDB-lite"/>
    </source>
</evidence>
<dbReference type="Gene3D" id="3.30.750.24">
    <property type="entry name" value="STAS domain"/>
    <property type="match status" value="1"/>
</dbReference>
<gene>
    <name evidence="5" type="ORF">Shyd_74600</name>
</gene>
<dbReference type="InterPro" id="IPR002645">
    <property type="entry name" value="STAS_dom"/>
</dbReference>
<feature type="region of interest" description="Disordered" evidence="3">
    <location>
        <begin position="1"/>
        <end position="20"/>
    </location>
</feature>
<feature type="region of interest" description="Disordered" evidence="3">
    <location>
        <begin position="132"/>
        <end position="154"/>
    </location>
</feature>
<evidence type="ECO:0000256" key="2">
    <source>
        <dbReference type="RuleBase" id="RU003749"/>
    </source>
</evidence>
<dbReference type="PROSITE" id="PS50801">
    <property type="entry name" value="STAS"/>
    <property type="match status" value="1"/>
</dbReference>
<dbReference type="Proteomes" id="UP001052739">
    <property type="component" value="Unassembled WGS sequence"/>
</dbReference>
<evidence type="ECO:0000313" key="5">
    <source>
        <dbReference type="EMBL" id="GHI26089.1"/>
    </source>
</evidence>
<evidence type="ECO:0000313" key="6">
    <source>
        <dbReference type="Proteomes" id="UP001052739"/>
    </source>
</evidence>
<evidence type="ECO:0000256" key="1">
    <source>
        <dbReference type="ARBA" id="ARBA00009013"/>
    </source>
</evidence>
<feature type="domain" description="STAS" evidence="4">
    <location>
        <begin position="35"/>
        <end position="131"/>
    </location>
</feature>
<keyword evidence="6" id="KW-1185">Reference proteome</keyword>
<sequence>MRMDGEQGMPGSGPPPGRPARFRVDVRPAWGRETVVIAPFGELDHDTVEPLGTALEKNSGAARIVVDCAGLDFCDSTGLNLLLRARARAVEAGAELDLAGLRPPVDRMFEITGALRVFRVYADVREALATDAPAVHEPGRPADGAGGARPGDPE</sequence>
<dbReference type="EMBL" id="BNDW01000102">
    <property type="protein sequence ID" value="GHI26089.1"/>
    <property type="molecule type" value="Genomic_DNA"/>
</dbReference>
<dbReference type="InterPro" id="IPR003658">
    <property type="entry name" value="Anti-sigma_ant"/>
</dbReference>
<proteinExistence type="inferred from homology"/>
<dbReference type="SUPFAM" id="SSF52091">
    <property type="entry name" value="SpoIIaa-like"/>
    <property type="match status" value="1"/>
</dbReference>
<comment type="caution">
    <text evidence="5">The sequence shown here is derived from an EMBL/GenBank/DDBJ whole genome shotgun (WGS) entry which is preliminary data.</text>
</comment>
<reference evidence="5" key="1">
    <citation type="submission" date="2024-05" db="EMBL/GenBank/DDBJ databases">
        <title>Whole genome shotgun sequence of Streptomyces hydrogenans NBRC 13475.</title>
        <authorList>
            <person name="Komaki H."/>
            <person name="Tamura T."/>
        </authorList>
    </citation>
    <scope>NUCLEOTIDE SEQUENCE</scope>
    <source>
        <strain evidence="5">NBRC 13475</strain>
    </source>
</reference>
<feature type="compositionally biased region" description="Gly residues" evidence="3">
    <location>
        <begin position="144"/>
        <end position="154"/>
    </location>
</feature>
<organism evidence="5 6">
    <name type="scientific">Streptomyces hydrogenans</name>
    <dbReference type="NCBI Taxonomy" id="1873719"/>
    <lineage>
        <taxon>Bacteria</taxon>
        <taxon>Bacillati</taxon>
        <taxon>Actinomycetota</taxon>
        <taxon>Actinomycetes</taxon>
        <taxon>Kitasatosporales</taxon>
        <taxon>Streptomycetaceae</taxon>
        <taxon>Streptomyces</taxon>
    </lineage>
</organism>
<evidence type="ECO:0000259" key="4">
    <source>
        <dbReference type="PROSITE" id="PS50801"/>
    </source>
</evidence>
<dbReference type="PANTHER" id="PTHR33495">
    <property type="entry name" value="ANTI-SIGMA FACTOR ANTAGONIST TM_1081-RELATED-RELATED"/>
    <property type="match status" value="1"/>
</dbReference>
<name>A0ABQ3PM49_9ACTN</name>
<dbReference type="Pfam" id="PF13466">
    <property type="entry name" value="STAS_2"/>
    <property type="match status" value="1"/>
</dbReference>
<dbReference type="CDD" id="cd07043">
    <property type="entry name" value="STAS_anti-anti-sigma_factors"/>
    <property type="match status" value="1"/>
</dbReference>
<dbReference type="PANTHER" id="PTHR33495:SF2">
    <property type="entry name" value="ANTI-SIGMA FACTOR ANTAGONIST TM_1081-RELATED"/>
    <property type="match status" value="1"/>
</dbReference>
<accession>A0ABQ3PM49</accession>
<comment type="similarity">
    <text evidence="1 2">Belongs to the anti-sigma-factor antagonist family.</text>
</comment>
<dbReference type="InterPro" id="IPR036513">
    <property type="entry name" value="STAS_dom_sf"/>
</dbReference>